<organism evidence="2 3">
    <name type="scientific">Hypericibacter terrae</name>
    <dbReference type="NCBI Taxonomy" id="2602015"/>
    <lineage>
        <taxon>Bacteria</taxon>
        <taxon>Pseudomonadati</taxon>
        <taxon>Pseudomonadota</taxon>
        <taxon>Alphaproteobacteria</taxon>
        <taxon>Rhodospirillales</taxon>
        <taxon>Dongiaceae</taxon>
        <taxon>Hypericibacter</taxon>
    </lineage>
</organism>
<dbReference type="KEGG" id="htq:FRZ44_20340"/>
<name>A0A5J6MH28_9PROT</name>
<feature type="chain" id="PRO_5023809928" description="DUF3828 domain-containing protein" evidence="1">
    <location>
        <begin position="24"/>
        <end position="182"/>
    </location>
</feature>
<reference evidence="2 3" key="1">
    <citation type="submission" date="2019-08" db="EMBL/GenBank/DDBJ databases">
        <title>Hyperibacter terrae gen. nov., sp. nov. and Hyperibacter viscosus sp. nov., two new members in the family Rhodospirillaceae isolated from the rhizosphere of Hypericum perforatum.</title>
        <authorList>
            <person name="Noviana Z."/>
        </authorList>
    </citation>
    <scope>NUCLEOTIDE SEQUENCE [LARGE SCALE GENOMIC DNA]</scope>
    <source>
        <strain evidence="2 3">R5913</strain>
    </source>
</reference>
<feature type="signal peptide" evidence="1">
    <location>
        <begin position="1"/>
        <end position="23"/>
    </location>
</feature>
<evidence type="ECO:0000313" key="2">
    <source>
        <dbReference type="EMBL" id="QEX16739.1"/>
    </source>
</evidence>
<dbReference type="EMBL" id="CP042906">
    <property type="protein sequence ID" value="QEX16739.1"/>
    <property type="molecule type" value="Genomic_DNA"/>
</dbReference>
<evidence type="ECO:0008006" key="4">
    <source>
        <dbReference type="Google" id="ProtNLM"/>
    </source>
</evidence>
<sequence>MIRGGAVICSLLLLALQVSPVRASDLAASGREFVQKFYEIYVPKALAGQPSPPWRLAVDKMSADFDGELIKALKDDLAAQAKAQEQTQPEGGDIVGLDFDPFLDSQDPANRYEVGSVRQEGADYLVDVYAVTSGKRSEQPSVVPELAYQDGHWHFVNFRYPEGGDLLTLLKQMKADRESQQN</sequence>
<dbReference type="AlphaFoldDB" id="A0A5J6MH28"/>
<dbReference type="Proteomes" id="UP000326202">
    <property type="component" value="Chromosome"/>
</dbReference>
<dbReference type="Gene3D" id="3.10.450.50">
    <property type="match status" value="1"/>
</dbReference>
<proteinExistence type="predicted"/>
<gene>
    <name evidence="2" type="ORF">FRZ44_20340</name>
</gene>
<accession>A0A5J6MH28</accession>
<evidence type="ECO:0000313" key="3">
    <source>
        <dbReference type="Proteomes" id="UP000326202"/>
    </source>
</evidence>
<evidence type="ECO:0000256" key="1">
    <source>
        <dbReference type="SAM" id="SignalP"/>
    </source>
</evidence>
<keyword evidence="3" id="KW-1185">Reference proteome</keyword>
<keyword evidence="1" id="KW-0732">Signal</keyword>
<protein>
    <recommendedName>
        <fullName evidence="4">DUF3828 domain-containing protein</fullName>
    </recommendedName>
</protein>